<name>A0A1S9JIP8_SHIBO</name>
<sequence length="62" mass="7480">MFPVRIFIKRKRTDWLLMVISGNNLMINFMAAMVRWQALSDLYREKYSSPHLRLHPGTEVYH</sequence>
<gene>
    <name evidence="2" type="ORF">AJR17_008120</name>
</gene>
<accession>A0A1S9JIP8</accession>
<dbReference type="Proteomes" id="UP000868349">
    <property type="component" value="Unassembled WGS sequence"/>
</dbReference>
<dbReference type="AlphaFoldDB" id="A0A1S9JIP8"/>
<evidence type="ECO:0000256" key="1">
    <source>
        <dbReference type="SAM" id="Phobius"/>
    </source>
</evidence>
<proteinExistence type="predicted"/>
<protein>
    <submittedName>
        <fullName evidence="2">Uncharacterized protein</fullName>
    </submittedName>
</protein>
<reference evidence="2" key="1">
    <citation type="submission" date="2017-02" db="EMBL/GenBank/DDBJ databases">
        <title>Shigella draft genomes.</title>
        <authorList>
            <person name="Weis A.M."/>
            <person name="Weimer B.C."/>
            <person name="Gilpin B."/>
        </authorList>
    </citation>
    <scope>NUCLEOTIDE SEQUENCE [LARGE SCALE GENOMIC DNA]</scope>
    <source>
        <strain evidence="2">BCW_4868</strain>
    </source>
</reference>
<keyword evidence="1" id="KW-0472">Membrane</keyword>
<keyword evidence="1" id="KW-1133">Transmembrane helix</keyword>
<evidence type="ECO:0000313" key="2">
    <source>
        <dbReference type="EMBL" id="OOO82744.1"/>
    </source>
</evidence>
<organism evidence="2">
    <name type="scientific">Shigella boydii</name>
    <dbReference type="NCBI Taxonomy" id="621"/>
    <lineage>
        <taxon>Bacteria</taxon>
        <taxon>Pseudomonadati</taxon>
        <taxon>Pseudomonadota</taxon>
        <taxon>Gammaproteobacteria</taxon>
        <taxon>Enterobacterales</taxon>
        <taxon>Enterobacteriaceae</taxon>
        <taxon>Shigella</taxon>
    </lineage>
</organism>
<dbReference type="EMBL" id="MSJS02000025">
    <property type="protein sequence ID" value="OOO82744.1"/>
    <property type="molecule type" value="Genomic_DNA"/>
</dbReference>
<feature type="transmembrane region" description="Helical" evidence="1">
    <location>
        <begin position="15"/>
        <end position="36"/>
    </location>
</feature>
<keyword evidence="1" id="KW-0812">Transmembrane</keyword>
<comment type="caution">
    <text evidence="2">The sequence shown here is derived from an EMBL/GenBank/DDBJ whole genome shotgun (WGS) entry which is preliminary data.</text>
</comment>